<protein>
    <submittedName>
        <fullName evidence="2">Uncharacterized protein</fullName>
    </submittedName>
</protein>
<feature type="region of interest" description="Disordered" evidence="1">
    <location>
        <begin position="1"/>
        <end position="31"/>
    </location>
</feature>
<reference evidence="2 3" key="1">
    <citation type="journal article" date="2019" name="Sci. Rep.">
        <title>Comparative genomics of chytrid fungi reveal insights into the obligate biotrophic and pathogenic lifestyle of Synchytrium endobioticum.</title>
        <authorList>
            <person name="van de Vossenberg B.T.L.H."/>
            <person name="Warris S."/>
            <person name="Nguyen H.D.T."/>
            <person name="van Gent-Pelzer M.P.E."/>
            <person name="Joly D.L."/>
            <person name="van de Geest H.C."/>
            <person name="Bonants P.J.M."/>
            <person name="Smith D.S."/>
            <person name="Levesque C.A."/>
            <person name="van der Lee T.A.J."/>
        </authorList>
    </citation>
    <scope>NUCLEOTIDE SEQUENCE [LARGE SCALE GENOMIC DNA]</scope>
    <source>
        <strain evidence="2 3">CBS 809.83</strain>
    </source>
</reference>
<gene>
    <name evidence="2" type="ORF">PhCBS80983_g03727</name>
</gene>
<accession>A0A507E3B5</accession>
<dbReference type="EMBL" id="QEAQ01000050">
    <property type="protein sequence ID" value="TPX57590.1"/>
    <property type="molecule type" value="Genomic_DNA"/>
</dbReference>
<proteinExistence type="predicted"/>
<name>A0A507E3B5_9FUNG</name>
<feature type="region of interest" description="Disordered" evidence="1">
    <location>
        <begin position="110"/>
        <end position="162"/>
    </location>
</feature>
<keyword evidence="3" id="KW-1185">Reference proteome</keyword>
<evidence type="ECO:0000256" key="1">
    <source>
        <dbReference type="SAM" id="MobiDB-lite"/>
    </source>
</evidence>
<evidence type="ECO:0000313" key="3">
    <source>
        <dbReference type="Proteomes" id="UP000318582"/>
    </source>
</evidence>
<feature type="compositionally biased region" description="Low complexity" evidence="1">
    <location>
        <begin position="140"/>
        <end position="152"/>
    </location>
</feature>
<comment type="caution">
    <text evidence="2">The sequence shown here is derived from an EMBL/GenBank/DDBJ whole genome shotgun (WGS) entry which is preliminary data.</text>
</comment>
<dbReference type="AlphaFoldDB" id="A0A507E3B5"/>
<organism evidence="2 3">
    <name type="scientific">Powellomyces hirtus</name>
    <dbReference type="NCBI Taxonomy" id="109895"/>
    <lineage>
        <taxon>Eukaryota</taxon>
        <taxon>Fungi</taxon>
        <taxon>Fungi incertae sedis</taxon>
        <taxon>Chytridiomycota</taxon>
        <taxon>Chytridiomycota incertae sedis</taxon>
        <taxon>Chytridiomycetes</taxon>
        <taxon>Spizellomycetales</taxon>
        <taxon>Powellomycetaceae</taxon>
        <taxon>Powellomyces</taxon>
    </lineage>
</organism>
<sequence>MAGVGTPTELSDGAERSLAVSDIEAPQQQQPTGALSKLWKNYFGSASSQEEVSLAWQAVSQLAQTGESLFRIENASWRIWSRKATAAPPSLATAVHLEAEPATERTAELMADPNAASKAELNPEAKPESKAESKAEAKAESAVASTPLTTSPAAPPIPTRRPTMFETYIPQKFAELPTAVLERLKSDSVTGTISSLLGENLAELISTAIHRAEASGILDPASPAYDRWRRQSSPSAFIRKWGWLAGKGMDRSDSAVDLDTELSIDELLQRIDTERVDDETNLFSLKSTPPVPPNIPAAATPGLDMLKQHSAPSSTFRKRSIHPIPIRKPSLLSQMIDQSLQEQDMFQVAARRRRMQHFMRRRAIELEGQEKRGMNVETYLKLMDACDDAASVRTAASKPVGDTIGDPELRRKVTDTAQSLIDPTWRIRDARTRRMPWFEQRRAVTFEESETDRFFVW</sequence>
<feature type="compositionally biased region" description="Basic and acidic residues" evidence="1">
    <location>
        <begin position="121"/>
        <end position="139"/>
    </location>
</feature>
<dbReference type="Proteomes" id="UP000318582">
    <property type="component" value="Unassembled WGS sequence"/>
</dbReference>
<evidence type="ECO:0000313" key="2">
    <source>
        <dbReference type="EMBL" id="TPX57590.1"/>
    </source>
</evidence>